<dbReference type="SUPFAM" id="SSF54060">
    <property type="entry name" value="His-Me finger endonucleases"/>
    <property type="match status" value="1"/>
</dbReference>
<dbReference type="InterPro" id="IPR016177">
    <property type="entry name" value="DNA-bd_dom_sf"/>
</dbReference>
<accession>A0A6S6SW61</accession>
<dbReference type="Gene3D" id="3.30.730.10">
    <property type="entry name" value="AP2/ERF domain"/>
    <property type="match status" value="1"/>
</dbReference>
<dbReference type="InterPro" id="IPR044925">
    <property type="entry name" value="His-Me_finger_sf"/>
</dbReference>
<dbReference type="SUPFAM" id="SSF54171">
    <property type="entry name" value="DNA-binding domain"/>
    <property type="match status" value="1"/>
</dbReference>
<keyword evidence="2" id="KW-0378">Hydrolase</keyword>
<evidence type="ECO:0000259" key="1">
    <source>
        <dbReference type="SMART" id="SM00507"/>
    </source>
</evidence>
<dbReference type="Pfam" id="PF13392">
    <property type="entry name" value="HNH_3"/>
    <property type="match status" value="1"/>
</dbReference>
<dbReference type="GO" id="GO:0004519">
    <property type="term" value="F:endonuclease activity"/>
    <property type="evidence" value="ECO:0007669"/>
    <property type="project" value="UniProtKB-KW"/>
</dbReference>
<dbReference type="SMART" id="SM00507">
    <property type="entry name" value="HNHc"/>
    <property type="match status" value="1"/>
</dbReference>
<proteinExistence type="predicted"/>
<dbReference type="InterPro" id="IPR010902">
    <property type="entry name" value="NUMOD4"/>
</dbReference>
<dbReference type="EMBL" id="CACVAR010000201">
    <property type="protein sequence ID" value="CAA6810324.1"/>
    <property type="molecule type" value="Genomic_DNA"/>
</dbReference>
<protein>
    <submittedName>
        <fullName evidence="2">HNH homing endonuclease</fullName>
    </submittedName>
</protein>
<gene>
    <name evidence="2" type="ORF">HELGO_WM16074</name>
</gene>
<dbReference type="GO" id="GO:0003700">
    <property type="term" value="F:DNA-binding transcription factor activity"/>
    <property type="evidence" value="ECO:0007669"/>
    <property type="project" value="InterPro"/>
</dbReference>
<name>A0A6S6SW61_9BACT</name>
<reference evidence="2" key="1">
    <citation type="submission" date="2020-01" db="EMBL/GenBank/DDBJ databases">
        <authorList>
            <person name="Meier V. D."/>
            <person name="Meier V D."/>
        </authorList>
    </citation>
    <scope>NUCLEOTIDE SEQUENCE</scope>
    <source>
        <strain evidence="2">HLG_WM_MAG_03</strain>
    </source>
</reference>
<dbReference type="Pfam" id="PF07463">
    <property type="entry name" value="NUMOD4"/>
    <property type="match status" value="1"/>
</dbReference>
<keyword evidence="2" id="KW-0255">Endonuclease</keyword>
<sequence length="172" mass="20077">MKEIWKDIEGYEGLYKISNLGNVRSLDRVVTKSNNVVNRLKGKILKPAKNTSGYYNVIIYKNCKPKTYSNHQLVAMMFLNHKPDGFNIVVDHIDNNKLNNRLDNLQLITNRENVSKESRGKSKYTGVSWRKNRNKWISTICINGKRKHLGSFINEIDAHYAYQNKLKINNYE</sequence>
<keyword evidence="2" id="KW-0540">Nuclease</keyword>
<dbReference type="AlphaFoldDB" id="A0A6S6SW61"/>
<organism evidence="2">
    <name type="scientific">uncultured Sulfurovum sp</name>
    <dbReference type="NCBI Taxonomy" id="269237"/>
    <lineage>
        <taxon>Bacteria</taxon>
        <taxon>Pseudomonadati</taxon>
        <taxon>Campylobacterota</taxon>
        <taxon>Epsilonproteobacteria</taxon>
        <taxon>Campylobacterales</taxon>
        <taxon>Sulfurovaceae</taxon>
        <taxon>Sulfurovum</taxon>
        <taxon>environmental samples</taxon>
    </lineage>
</organism>
<dbReference type="GO" id="GO:0003677">
    <property type="term" value="F:DNA binding"/>
    <property type="evidence" value="ECO:0007669"/>
    <property type="project" value="InterPro"/>
</dbReference>
<evidence type="ECO:0000313" key="2">
    <source>
        <dbReference type="EMBL" id="CAA6810324.1"/>
    </source>
</evidence>
<dbReference type="InterPro" id="IPR003615">
    <property type="entry name" value="HNH_nuc"/>
</dbReference>
<dbReference type="Gene3D" id="3.90.75.20">
    <property type="match status" value="1"/>
</dbReference>
<dbReference type="InterPro" id="IPR036955">
    <property type="entry name" value="AP2/ERF_dom_sf"/>
</dbReference>
<dbReference type="GO" id="GO:0016788">
    <property type="term" value="F:hydrolase activity, acting on ester bonds"/>
    <property type="evidence" value="ECO:0007669"/>
    <property type="project" value="InterPro"/>
</dbReference>
<feature type="domain" description="HNH nuclease" evidence="1">
    <location>
        <begin position="64"/>
        <end position="114"/>
    </location>
</feature>